<feature type="transmembrane region" description="Helical" evidence="7">
    <location>
        <begin position="202"/>
        <end position="225"/>
    </location>
</feature>
<evidence type="ECO:0000256" key="4">
    <source>
        <dbReference type="ARBA" id="ARBA00022692"/>
    </source>
</evidence>
<comment type="caution">
    <text evidence="9">The sequence shown here is derived from an EMBL/GenBank/DDBJ whole genome shotgun (WGS) entry which is preliminary data.</text>
</comment>
<evidence type="ECO:0000256" key="3">
    <source>
        <dbReference type="ARBA" id="ARBA00022475"/>
    </source>
</evidence>
<dbReference type="GO" id="GO:0022857">
    <property type="term" value="F:transmembrane transporter activity"/>
    <property type="evidence" value="ECO:0007669"/>
    <property type="project" value="InterPro"/>
</dbReference>
<keyword evidence="5 7" id="KW-1133">Transmembrane helix</keyword>
<feature type="transmembrane region" description="Helical" evidence="7">
    <location>
        <begin position="278"/>
        <end position="300"/>
    </location>
</feature>
<dbReference type="PANTHER" id="PTHR42718">
    <property type="entry name" value="MAJOR FACILITATOR SUPERFAMILY MULTIDRUG TRANSPORTER MFSC"/>
    <property type="match status" value="1"/>
</dbReference>
<feature type="transmembrane region" description="Helical" evidence="7">
    <location>
        <begin position="171"/>
        <end position="190"/>
    </location>
</feature>
<feature type="transmembrane region" description="Helical" evidence="7">
    <location>
        <begin position="336"/>
        <end position="358"/>
    </location>
</feature>
<dbReference type="RefSeq" id="WP_135517884.1">
    <property type="nucleotide sequence ID" value="NZ_PVSN01000001.1"/>
</dbReference>
<feature type="transmembrane region" description="Helical" evidence="7">
    <location>
        <begin position="364"/>
        <end position="386"/>
    </location>
</feature>
<dbReference type="OrthoDB" id="9816041at2"/>
<reference evidence="9 10" key="1">
    <citation type="submission" date="2018-03" db="EMBL/GenBank/DDBJ databases">
        <title>Genome sequencing of Weissella confusa isolates.</title>
        <authorList>
            <person name="Kajala I."/>
            <person name="Baruah R."/>
            <person name="Bergsveinson J."/>
            <person name="Juvonen R."/>
            <person name="Ziola B."/>
        </authorList>
    </citation>
    <scope>NUCLEOTIDE SEQUENCE [LARGE SCALE GENOMIC DNA]</scope>
    <source>
        <strain evidence="9 10">VTT E-062653</strain>
    </source>
</reference>
<proteinExistence type="predicted"/>
<keyword evidence="4 7" id="KW-0812">Transmembrane</keyword>
<feature type="transmembrane region" description="Helical" evidence="7">
    <location>
        <begin position="144"/>
        <end position="165"/>
    </location>
</feature>
<name>A0A4Z0S373_WEICO</name>
<dbReference type="PANTHER" id="PTHR42718:SF46">
    <property type="entry name" value="BLR6921 PROTEIN"/>
    <property type="match status" value="1"/>
</dbReference>
<dbReference type="NCBIfam" id="TIGR00711">
    <property type="entry name" value="efflux_EmrB"/>
    <property type="match status" value="1"/>
</dbReference>
<feature type="transmembrane region" description="Helical" evidence="7">
    <location>
        <begin position="407"/>
        <end position="431"/>
    </location>
</feature>
<evidence type="ECO:0000313" key="10">
    <source>
        <dbReference type="Proteomes" id="UP000297646"/>
    </source>
</evidence>
<feature type="transmembrane region" description="Helical" evidence="7">
    <location>
        <begin position="237"/>
        <end position="257"/>
    </location>
</feature>
<dbReference type="Proteomes" id="UP000297646">
    <property type="component" value="Unassembled WGS sequence"/>
</dbReference>
<keyword evidence="2" id="KW-0813">Transport</keyword>
<protein>
    <submittedName>
        <fullName evidence="9">MFS transporter</fullName>
    </submittedName>
</protein>
<keyword evidence="6 7" id="KW-0472">Membrane</keyword>
<dbReference type="InterPro" id="IPR004638">
    <property type="entry name" value="EmrB-like"/>
</dbReference>
<evidence type="ECO:0000259" key="8">
    <source>
        <dbReference type="PROSITE" id="PS50850"/>
    </source>
</evidence>
<evidence type="ECO:0000256" key="2">
    <source>
        <dbReference type="ARBA" id="ARBA00022448"/>
    </source>
</evidence>
<feature type="transmembrane region" description="Helical" evidence="7">
    <location>
        <begin position="52"/>
        <end position="73"/>
    </location>
</feature>
<evidence type="ECO:0000256" key="1">
    <source>
        <dbReference type="ARBA" id="ARBA00004651"/>
    </source>
</evidence>
<dbReference type="PRINTS" id="PR01036">
    <property type="entry name" value="TCRTETB"/>
</dbReference>
<dbReference type="Pfam" id="PF07690">
    <property type="entry name" value="MFS_1"/>
    <property type="match status" value="1"/>
</dbReference>
<feature type="transmembrane region" description="Helical" evidence="7">
    <location>
        <begin position="12"/>
        <end position="32"/>
    </location>
</feature>
<gene>
    <name evidence="9" type="ORF">C6P11_00155</name>
</gene>
<dbReference type="InterPro" id="IPR036259">
    <property type="entry name" value="MFS_trans_sf"/>
</dbReference>
<evidence type="ECO:0000256" key="5">
    <source>
        <dbReference type="ARBA" id="ARBA00022989"/>
    </source>
</evidence>
<sequence>MFHSKTMQAEPLPANLVSIAWLLVLGAMAPMLDSTMVNIAVNQLRIDFGTSLALIQWTVTGFILAMGAAVPFSSWLVDRFSGKTVYFWSEIAFGVASLLAGLSGNVEMLIALRIVQGFAAGMIMPVMFTLLVDLFGGDKMGRMMSIIGVPMTLGPMAGPIIGGLIVQLISWRWIFFINVPIVLISALMLYKKVPAIAPKNPSATFDGFGVGLLVALSVTFVYGTVQASTTGSFNNHLTVGFGAVTIVILIGYLLYAWRYPNTAVLPLRLFKHRNFSGAMLGNLLAGFITSGPMILLPLFFQDVRGESVIMAAVSLIPQSVGMLVSRGTIGKMIDTLGARLVVVVGTVLTIISTLPFVFFDAQTAYWLIAIVMFVRGVGGAAVKSAIQADAYVGIDRADSGKASLGSNLFQQVGSAFGSAVLATLVAGFVSAHHIVQTAQLLGAYQYAFAWGTAFVVLMIVPAFMLTHKVK</sequence>
<dbReference type="Gene3D" id="1.20.1250.20">
    <property type="entry name" value="MFS general substrate transporter like domains"/>
    <property type="match status" value="2"/>
</dbReference>
<evidence type="ECO:0000256" key="6">
    <source>
        <dbReference type="ARBA" id="ARBA00023136"/>
    </source>
</evidence>
<dbReference type="GO" id="GO:0005886">
    <property type="term" value="C:plasma membrane"/>
    <property type="evidence" value="ECO:0007669"/>
    <property type="project" value="UniProtKB-SubCell"/>
</dbReference>
<dbReference type="PROSITE" id="PS50850">
    <property type="entry name" value="MFS"/>
    <property type="match status" value="1"/>
</dbReference>
<dbReference type="InterPro" id="IPR020846">
    <property type="entry name" value="MFS_dom"/>
</dbReference>
<dbReference type="CDD" id="cd17503">
    <property type="entry name" value="MFS_LmrB_MDR_like"/>
    <property type="match status" value="1"/>
</dbReference>
<feature type="transmembrane region" description="Helical" evidence="7">
    <location>
        <begin position="85"/>
        <end position="104"/>
    </location>
</feature>
<dbReference type="SUPFAM" id="SSF103473">
    <property type="entry name" value="MFS general substrate transporter"/>
    <property type="match status" value="1"/>
</dbReference>
<feature type="domain" description="Major facilitator superfamily (MFS) profile" evidence="8">
    <location>
        <begin position="19"/>
        <end position="470"/>
    </location>
</feature>
<organism evidence="9 10">
    <name type="scientific">Weissella confusa</name>
    <name type="common">Lactobacillus confusus</name>
    <dbReference type="NCBI Taxonomy" id="1583"/>
    <lineage>
        <taxon>Bacteria</taxon>
        <taxon>Bacillati</taxon>
        <taxon>Bacillota</taxon>
        <taxon>Bacilli</taxon>
        <taxon>Lactobacillales</taxon>
        <taxon>Lactobacillaceae</taxon>
        <taxon>Weissella</taxon>
    </lineage>
</organism>
<evidence type="ECO:0000256" key="7">
    <source>
        <dbReference type="SAM" id="Phobius"/>
    </source>
</evidence>
<feature type="transmembrane region" description="Helical" evidence="7">
    <location>
        <begin position="110"/>
        <end position="132"/>
    </location>
</feature>
<accession>A0A4Z0S373</accession>
<comment type="subcellular location">
    <subcellularLocation>
        <location evidence="1">Cell membrane</location>
        <topology evidence="1">Multi-pass membrane protein</topology>
    </subcellularLocation>
</comment>
<feature type="transmembrane region" description="Helical" evidence="7">
    <location>
        <begin position="443"/>
        <end position="465"/>
    </location>
</feature>
<keyword evidence="3" id="KW-1003">Cell membrane</keyword>
<dbReference type="InterPro" id="IPR011701">
    <property type="entry name" value="MFS"/>
</dbReference>
<evidence type="ECO:0000313" key="9">
    <source>
        <dbReference type="EMBL" id="TGE76142.1"/>
    </source>
</evidence>
<feature type="transmembrane region" description="Helical" evidence="7">
    <location>
        <begin position="306"/>
        <end position="324"/>
    </location>
</feature>
<dbReference type="AlphaFoldDB" id="A0A4Z0S373"/>
<dbReference type="EMBL" id="PVSN01000001">
    <property type="protein sequence ID" value="TGE76142.1"/>
    <property type="molecule type" value="Genomic_DNA"/>
</dbReference>